<feature type="compositionally biased region" description="Basic and acidic residues" evidence="1">
    <location>
        <begin position="310"/>
        <end position="322"/>
    </location>
</feature>
<sequence length="370" mass="40896">MGSKRSAVVAAITIAALLCISEVRGFAYVPITSVFYAGKSTGTNAGDERMCLSKGGYLATEATAVLHNADIAAMQNAIGTATEFYAYLGGGINLFRSKQGGVPGFCPWAWADPETPSYILNPHTGDLRDCLYRWRAGRWRMMTSDEGEIADEAHSGVSFYKGRNNYQGALSGFPTWWYNANVFVIRPGVIGGRYVVLFQNGETTSANLTPMWTDNFGLGGYTYAGGSVFESDAVLGKLPFFQTICQGQGPFRLNYEDPRASTPQKSDLQYVWWVIFFVILFVLCLIAFLIIACCQEREDMDEPPEDAPEWAEKETEARDVSKRYVSQRSFRVDERGGEDDSSSRHSASNSGSSGNRSTRKNDVYEDEVSY</sequence>
<dbReference type="RefSeq" id="XP_015653894.1">
    <property type="nucleotide sequence ID" value="XM_015807355.1"/>
</dbReference>
<feature type="chain" id="PRO_5005835915" evidence="3">
    <location>
        <begin position="26"/>
        <end position="370"/>
    </location>
</feature>
<feature type="transmembrane region" description="Helical" evidence="2">
    <location>
        <begin position="270"/>
        <end position="292"/>
    </location>
</feature>
<keyword evidence="2" id="KW-1133">Transmembrane helix</keyword>
<comment type="caution">
    <text evidence="4">The sequence shown here is derived from an EMBL/GenBank/DDBJ whole genome shotgun (WGS) entry which is preliminary data.</text>
</comment>
<keyword evidence="3" id="KW-0732">Signal</keyword>
<dbReference type="EMBL" id="LGTL01000024">
    <property type="protein sequence ID" value="KPA75455.1"/>
    <property type="molecule type" value="Genomic_DNA"/>
</dbReference>
<evidence type="ECO:0000313" key="5">
    <source>
        <dbReference type="Proteomes" id="UP000037923"/>
    </source>
</evidence>
<reference evidence="4 5" key="1">
    <citation type="submission" date="2015-07" db="EMBL/GenBank/DDBJ databases">
        <title>High-quality genome of monoxenous trypanosomatid Leptomonas pyrrhocoris.</title>
        <authorList>
            <person name="Flegontov P."/>
            <person name="Butenko A."/>
            <person name="Firsov S."/>
            <person name="Vlcek C."/>
            <person name="Logacheva M.D."/>
            <person name="Field M."/>
            <person name="Filatov D."/>
            <person name="Flegontova O."/>
            <person name="Gerasimov E."/>
            <person name="Jackson A.P."/>
            <person name="Kelly S."/>
            <person name="Opperdoes F."/>
            <person name="O'Reilly A."/>
            <person name="Votypka J."/>
            <person name="Yurchenko V."/>
            <person name="Lukes J."/>
        </authorList>
    </citation>
    <scope>NUCLEOTIDE SEQUENCE [LARGE SCALE GENOMIC DNA]</scope>
    <source>
        <strain evidence="4">H10</strain>
    </source>
</reference>
<organism evidence="4 5">
    <name type="scientific">Leptomonas pyrrhocoris</name>
    <name type="common">Firebug parasite</name>
    <dbReference type="NCBI Taxonomy" id="157538"/>
    <lineage>
        <taxon>Eukaryota</taxon>
        <taxon>Discoba</taxon>
        <taxon>Euglenozoa</taxon>
        <taxon>Kinetoplastea</taxon>
        <taxon>Metakinetoplastina</taxon>
        <taxon>Trypanosomatida</taxon>
        <taxon>Trypanosomatidae</taxon>
        <taxon>Leishmaniinae</taxon>
        <taxon>Leptomonas</taxon>
    </lineage>
</organism>
<evidence type="ECO:0000256" key="1">
    <source>
        <dbReference type="SAM" id="MobiDB-lite"/>
    </source>
</evidence>
<evidence type="ECO:0000313" key="4">
    <source>
        <dbReference type="EMBL" id="KPA75455.1"/>
    </source>
</evidence>
<evidence type="ECO:0000256" key="3">
    <source>
        <dbReference type="SAM" id="SignalP"/>
    </source>
</evidence>
<keyword evidence="2" id="KW-0472">Membrane</keyword>
<feature type="compositionally biased region" description="Low complexity" evidence="1">
    <location>
        <begin position="344"/>
        <end position="356"/>
    </location>
</feature>
<feature type="region of interest" description="Disordered" evidence="1">
    <location>
        <begin position="301"/>
        <end position="370"/>
    </location>
</feature>
<feature type="signal peptide" evidence="3">
    <location>
        <begin position="1"/>
        <end position="25"/>
    </location>
</feature>
<keyword evidence="2" id="KW-0812">Transmembrane</keyword>
<proteinExistence type="predicted"/>
<name>A0A0M9FT10_LEPPY</name>
<dbReference type="GeneID" id="26908656"/>
<dbReference type="VEuPathDB" id="TriTrypDB:LpyrH10_24_0120"/>
<dbReference type="Proteomes" id="UP000037923">
    <property type="component" value="Unassembled WGS sequence"/>
</dbReference>
<accession>A0A0M9FT10</accession>
<keyword evidence="5" id="KW-1185">Reference proteome</keyword>
<protein>
    <submittedName>
        <fullName evidence="4">Uncharacterized protein</fullName>
    </submittedName>
</protein>
<dbReference type="AlphaFoldDB" id="A0A0M9FT10"/>
<dbReference type="PANTHER" id="PTHR35613:SF2">
    <property type="entry name" value="C-TYPE LECTIN DOMAIN-CONTAINING PROTEIN"/>
    <property type="match status" value="1"/>
</dbReference>
<evidence type="ECO:0000256" key="2">
    <source>
        <dbReference type="SAM" id="Phobius"/>
    </source>
</evidence>
<dbReference type="OrthoDB" id="257914at2759"/>
<dbReference type="PANTHER" id="PTHR35613">
    <property type="entry name" value="C-TYPE LECTIN DOMAIN-CONTAINING PROTEIN"/>
    <property type="match status" value="1"/>
</dbReference>
<gene>
    <name evidence="4" type="ORF">ABB37_08372</name>
</gene>